<evidence type="ECO:0000256" key="7">
    <source>
        <dbReference type="SAM" id="Phobius"/>
    </source>
</evidence>
<comment type="subcellular location">
    <subcellularLocation>
        <location evidence="1">Membrane</location>
    </subcellularLocation>
</comment>
<evidence type="ECO:0000259" key="8">
    <source>
        <dbReference type="PROSITE" id="PS50939"/>
    </source>
</evidence>
<evidence type="ECO:0000256" key="3">
    <source>
        <dbReference type="ARBA" id="ARBA00022692"/>
    </source>
</evidence>
<reference evidence="9 10" key="1">
    <citation type="journal article" date="2016" name="Nat. Commun.">
        <title>Thousands of microbial genomes shed light on interconnected biogeochemical processes in an aquifer system.</title>
        <authorList>
            <person name="Anantharaman K."/>
            <person name="Brown C.T."/>
            <person name="Hug L.A."/>
            <person name="Sharon I."/>
            <person name="Castelle C.J."/>
            <person name="Probst A.J."/>
            <person name="Thomas B.C."/>
            <person name="Singh A."/>
            <person name="Wilkins M.J."/>
            <person name="Karaoz U."/>
            <person name="Brodie E.L."/>
            <person name="Williams K.H."/>
            <person name="Hubbard S.S."/>
            <person name="Banfield J.F."/>
        </authorList>
    </citation>
    <scope>NUCLEOTIDE SEQUENCE [LARGE SCALE GENOMIC DNA]</scope>
</reference>
<feature type="domain" description="Cytochrome b561" evidence="8">
    <location>
        <begin position="1"/>
        <end position="73"/>
    </location>
</feature>
<gene>
    <name evidence="9" type="ORF">A2113_00765</name>
</gene>
<evidence type="ECO:0000256" key="2">
    <source>
        <dbReference type="ARBA" id="ARBA00022448"/>
    </source>
</evidence>
<dbReference type="GO" id="GO:0016020">
    <property type="term" value="C:membrane"/>
    <property type="evidence" value="ECO:0007669"/>
    <property type="project" value="UniProtKB-SubCell"/>
</dbReference>
<evidence type="ECO:0000313" key="10">
    <source>
        <dbReference type="Proteomes" id="UP000176299"/>
    </source>
</evidence>
<proteinExistence type="predicted"/>
<keyword evidence="3 7" id="KW-0812">Transmembrane</keyword>
<evidence type="ECO:0000256" key="5">
    <source>
        <dbReference type="ARBA" id="ARBA00022989"/>
    </source>
</evidence>
<evidence type="ECO:0000256" key="1">
    <source>
        <dbReference type="ARBA" id="ARBA00004370"/>
    </source>
</evidence>
<accession>A0A1G1W2E3</accession>
<dbReference type="InterPro" id="IPR006593">
    <property type="entry name" value="Cyt_b561/ferric_Rdtase_TM"/>
</dbReference>
<keyword evidence="6 7" id="KW-0472">Membrane</keyword>
<protein>
    <recommendedName>
        <fullName evidence="8">Cytochrome b561 domain-containing protein</fullName>
    </recommendedName>
</protein>
<dbReference type="AlphaFoldDB" id="A0A1G1W2E3"/>
<dbReference type="EMBL" id="MHCN01000010">
    <property type="protein sequence ID" value="OGY21845.1"/>
    <property type="molecule type" value="Genomic_DNA"/>
</dbReference>
<evidence type="ECO:0000256" key="4">
    <source>
        <dbReference type="ARBA" id="ARBA00022982"/>
    </source>
</evidence>
<feature type="transmembrane region" description="Helical" evidence="7">
    <location>
        <begin position="15"/>
        <end position="38"/>
    </location>
</feature>
<dbReference type="STRING" id="1802591.A2113_00765"/>
<dbReference type="PROSITE" id="PS50939">
    <property type="entry name" value="CYTOCHROME_B561"/>
    <property type="match status" value="1"/>
</dbReference>
<keyword evidence="4" id="KW-0249">Electron transport</keyword>
<dbReference type="Proteomes" id="UP000176299">
    <property type="component" value="Unassembled WGS sequence"/>
</dbReference>
<keyword evidence="5 7" id="KW-1133">Transmembrane helix</keyword>
<comment type="caution">
    <text evidence="9">The sequence shown here is derived from an EMBL/GenBank/DDBJ whole genome shotgun (WGS) entry which is preliminary data.</text>
</comment>
<feature type="transmembrane region" description="Helical" evidence="7">
    <location>
        <begin position="50"/>
        <end position="71"/>
    </location>
</feature>
<name>A0A1G1W2E3_9BACT</name>
<evidence type="ECO:0000313" key="9">
    <source>
        <dbReference type="EMBL" id="OGY21845.1"/>
    </source>
</evidence>
<evidence type="ECO:0000256" key="6">
    <source>
        <dbReference type="ARBA" id="ARBA00023136"/>
    </source>
</evidence>
<sequence>MSLPDPIIFSKPLHVWLGILTLLLLIIQISLGIAMVKTARKNLYRIHTKVVWMVLIIVALIHAYYGFQIYFLK</sequence>
<keyword evidence="2" id="KW-0813">Transport</keyword>
<organism evidence="9 10">
    <name type="scientific">Candidatus Woykebacteria bacterium GWA1_44_8</name>
    <dbReference type="NCBI Taxonomy" id="1802591"/>
    <lineage>
        <taxon>Bacteria</taxon>
        <taxon>Candidatus Woykeibacteriota</taxon>
    </lineage>
</organism>